<evidence type="ECO:0000313" key="2">
    <source>
        <dbReference type="Proteomes" id="UP000054928"/>
    </source>
</evidence>
<reference evidence="2" key="1">
    <citation type="submission" date="2014-09" db="EMBL/GenBank/DDBJ databases">
        <authorList>
            <person name="Sharma Rahul"/>
            <person name="Thines Marco"/>
        </authorList>
    </citation>
    <scope>NUCLEOTIDE SEQUENCE [LARGE SCALE GENOMIC DNA]</scope>
</reference>
<evidence type="ECO:0000313" key="1">
    <source>
        <dbReference type="EMBL" id="CEG49282.1"/>
    </source>
</evidence>
<dbReference type="RefSeq" id="XP_024585651.1">
    <property type="nucleotide sequence ID" value="XM_024720454.1"/>
</dbReference>
<organism evidence="1 2">
    <name type="scientific">Plasmopara halstedii</name>
    <name type="common">Downy mildew of sunflower</name>
    <dbReference type="NCBI Taxonomy" id="4781"/>
    <lineage>
        <taxon>Eukaryota</taxon>
        <taxon>Sar</taxon>
        <taxon>Stramenopiles</taxon>
        <taxon>Oomycota</taxon>
        <taxon>Peronosporomycetes</taxon>
        <taxon>Peronosporales</taxon>
        <taxon>Peronosporaceae</taxon>
        <taxon>Plasmopara</taxon>
    </lineage>
</organism>
<dbReference type="EMBL" id="CCYD01003042">
    <property type="protein sequence ID" value="CEG49282.1"/>
    <property type="molecule type" value="Genomic_DNA"/>
</dbReference>
<dbReference type="AlphaFoldDB" id="A0A0P1B463"/>
<dbReference type="GeneID" id="36402108"/>
<keyword evidence="2" id="KW-1185">Reference proteome</keyword>
<accession>A0A0P1B463</accession>
<sequence>MRGICSDDKSTSEDLYLQLSEESTKVLDAVKEDLFRHQRNIESLINSAISMLDIGHI</sequence>
<dbReference type="Proteomes" id="UP000054928">
    <property type="component" value="Unassembled WGS sequence"/>
</dbReference>
<name>A0A0P1B463_PLAHL</name>
<proteinExistence type="predicted"/>
<protein>
    <submittedName>
        <fullName evidence="1">Uncharacterized protein</fullName>
    </submittedName>
</protein>